<evidence type="ECO:0000313" key="9">
    <source>
        <dbReference type="Proteomes" id="UP000525078"/>
    </source>
</evidence>
<keyword evidence="3" id="KW-0328">Glycosyltransferase</keyword>
<evidence type="ECO:0000313" key="10">
    <source>
        <dbReference type="Proteomes" id="UP000583929"/>
    </source>
</evidence>
<comment type="subcellular location">
    <subcellularLocation>
        <location evidence="1">Golgi apparatus membrane</location>
        <topology evidence="1">Single-pass type II membrane protein</topology>
    </subcellularLocation>
</comment>
<comment type="similarity">
    <text evidence="2">Belongs to the glycosyltransferase 47 family.</text>
</comment>
<dbReference type="EMBL" id="JAATIP010000233">
    <property type="protein sequence ID" value="KAF4357761.1"/>
    <property type="molecule type" value="Genomic_DNA"/>
</dbReference>
<dbReference type="PANTHER" id="PTHR11062">
    <property type="entry name" value="EXOSTOSIN HEPARAN SULFATE GLYCOSYLTRANSFERASE -RELATED"/>
    <property type="match status" value="1"/>
</dbReference>
<feature type="domain" description="Exostosin GT47" evidence="6">
    <location>
        <begin position="38"/>
        <end position="177"/>
    </location>
</feature>
<keyword evidence="10" id="KW-1185">Reference proteome</keyword>
<evidence type="ECO:0000313" key="7">
    <source>
        <dbReference type="EMBL" id="KAF4357761.1"/>
    </source>
</evidence>
<evidence type="ECO:0000256" key="1">
    <source>
        <dbReference type="ARBA" id="ARBA00004323"/>
    </source>
</evidence>
<dbReference type="GO" id="GO:0008378">
    <property type="term" value="F:galactosyltransferase activity"/>
    <property type="evidence" value="ECO:0007669"/>
    <property type="project" value="TreeGrafter"/>
</dbReference>
<evidence type="ECO:0000256" key="4">
    <source>
        <dbReference type="ARBA" id="ARBA00022968"/>
    </source>
</evidence>
<keyword evidence="4" id="KW-0812">Transmembrane</keyword>
<dbReference type="EMBL" id="JAATIQ010000200">
    <property type="protein sequence ID" value="KAF4371023.1"/>
    <property type="molecule type" value="Genomic_DNA"/>
</dbReference>
<comment type="caution">
    <text evidence="8">The sequence shown here is derived from an EMBL/GenBank/DDBJ whole genome shotgun (WGS) entry which is preliminary data.</text>
</comment>
<dbReference type="InterPro" id="IPR040911">
    <property type="entry name" value="Exostosin_GT47"/>
</dbReference>
<evidence type="ECO:0000256" key="2">
    <source>
        <dbReference type="ARBA" id="ARBA00010271"/>
    </source>
</evidence>
<proteinExistence type="inferred from homology"/>
<gene>
    <name evidence="7" type="ORF">F8388_021937</name>
    <name evidence="8" type="ORF">G4B88_031340</name>
</gene>
<dbReference type="Pfam" id="PF03016">
    <property type="entry name" value="Exostosin_GT47"/>
    <property type="match status" value="1"/>
</dbReference>
<keyword evidence="4" id="KW-0735">Signal-anchor</keyword>
<evidence type="ECO:0000313" key="8">
    <source>
        <dbReference type="EMBL" id="KAF4371023.1"/>
    </source>
</evidence>
<evidence type="ECO:0000256" key="5">
    <source>
        <dbReference type="ARBA" id="ARBA00023034"/>
    </source>
</evidence>
<evidence type="ECO:0000259" key="6">
    <source>
        <dbReference type="Pfam" id="PF03016"/>
    </source>
</evidence>
<organism evidence="8 10">
    <name type="scientific">Cannabis sativa</name>
    <name type="common">Hemp</name>
    <name type="synonym">Marijuana</name>
    <dbReference type="NCBI Taxonomy" id="3483"/>
    <lineage>
        <taxon>Eukaryota</taxon>
        <taxon>Viridiplantae</taxon>
        <taxon>Streptophyta</taxon>
        <taxon>Embryophyta</taxon>
        <taxon>Tracheophyta</taxon>
        <taxon>Spermatophyta</taxon>
        <taxon>Magnoliopsida</taxon>
        <taxon>eudicotyledons</taxon>
        <taxon>Gunneridae</taxon>
        <taxon>Pentapetalae</taxon>
        <taxon>rosids</taxon>
        <taxon>fabids</taxon>
        <taxon>Rosales</taxon>
        <taxon>Cannabaceae</taxon>
        <taxon>Cannabis</taxon>
    </lineage>
</organism>
<dbReference type="GO" id="GO:0009969">
    <property type="term" value="P:xyloglucan biosynthetic process"/>
    <property type="evidence" value="ECO:0007669"/>
    <property type="project" value="TreeGrafter"/>
</dbReference>
<protein>
    <recommendedName>
        <fullName evidence="6">Exostosin GT47 domain-containing protein</fullName>
    </recommendedName>
</protein>
<name>A0A7J6FJZ4_CANSA</name>
<dbReference type="InterPro" id="IPR004263">
    <property type="entry name" value="Exostosin"/>
</dbReference>
<keyword evidence="5" id="KW-0333">Golgi apparatus</keyword>
<reference evidence="9 10" key="1">
    <citation type="journal article" date="2020" name="bioRxiv">
        <title>Sequence and annotation of 42 cannabis genomes reveals extensive copy number variation in cannabinoid synthesis and pathogen resistance genes.</title>
        <authorList>
            <person name="Mckernan K.J."/>
            <person name="Helbert Y."/>
            <person name="Kane L.T."/>
            <person name="Ebling H."/>
            <person name="Zhang L."/>
            <person name="Liu B."/>
            <person name="Eaton Z."/>
            <person name="Mclaughlin S."/>
            <person name="Kingan S."/>
            <person name="Baybayan P."/>
            <person name="Concepcion G."/>
            <person name="Jordan M."/>
            <person name="Riva A."/>
            <person name="Barbazuk W."/>
            <person name="Harkins T."/>
        </authorList>
    </citation>
    <scope>NUCLEOTIDE SEQUENCE [LARGE SCALE GENOMIC DNA]</scope>
    <source>
        <strain evidence="9 10">cv. Jamaican Lion 4</strain>
        <strain evidence="8">Father</strain>
        <strain evidence="7">Mother</strain>
        <tissue evidence="8">Leaf</tissue>
    </source>
</reference>
<sequence length="183" mass="20683">MGCLRIGYLLDWRAEAVKIDTWRRCGYGDGFPDAGVPWDYFDINVSWGSSNIARLLIERNPWDYFDIGMPYPTVFHPRSDSDVVEWQSFVQNRNRITLSSFAGATRGPIRNDFRGMLLSHCRNESDACRVVNCAGSCCSNDMSAILEGFLNSDFCLQPRGDSFTCRSIFDCMVVGSIQVELGF</sequence>
<dbReference type="PANTHER" id="PTHR11062:SF214">
    <property type="entry name" value="XYLOGLUCAN GALACTOSYLTRANSFERASE XLT2"/>
    <property type="match status" value="1"/>
</dbReference>
<keyword evidence="3" id="KW-0808">Transferase</keyword>
<dbReference type="GO" id="GO:0000139">
    <property type="term" value="C:Golgi membrane"/>
    <property type="evidence" value="ECO:0007669"/>
    <property type="project" value="UniProtKB-SubCell"/>
</dbReference>
<dbReference type="AlphaFoldDB" id="A0A7J6FJZ4"/>
<dbReference type="Proteomes" id="UP000583929">
    <property type="component" value="Unassembled WGS sequence"/>
</dbReference>
<accession>A0A7J6FJZ4</accession>
<dbReference type="Proteomes" id="UP000525078">
    <property type="component" value="Unassembled WGS sequence"/>
</dbReference>
<evidence type="ECO:0000256" key="3">
    <source>
        <dbReference type="ARBA" id="ARBA00022676"/>
    </source>
</evidence>